<dbReference type="Pfam" id="PF18726">
    <property type="entry name" value="HEPN_SAV_6107"/>
    <property type="match status" value="1"/>
</dbReference>
<comment type="caution">
    <text evidence="3">The sequence shown here is derived from an EMBL/GenBank/DDBJ whole genome shotgun (WGS) entry which is preliminary data.</text>
</comment>
<gene>
    <name evidence="3" type="ORF">HQ603_08040</name>
</gene>
<organism evidence="3 4">
    <name type="scientific">Rhodococcoides corynebacterioides</name>
    <dbReference type="NCBI Taxonomy" id="53972"/>
    <lineage>
        <taxon>Bacteria</taxon>
        <taxon>Bacillati</taxon>
        <taxon>Actinomycetota</taxon>
        <taxon>Actinomycetes</taxon>
        <taxon>Mycobacteriales</taxon>
        <taxon>Nocardiaceae</taxon>
        <taxon>Rhodococcoides</taxon>
    </lineage>
</organism>
<sequence length="168" mass="17397">MVRGFAPSSTRAGSTRAGTRASAGHGTVLTFGAPSAPAGPPSRATGLLRRADALLANAASAPTAADRFLEAYVAALRGAGALLDSVDPTPKRGTPRSAWVRMQTAAPDFADWAAYFSGYSAVRAAIEAGSADRLDAAESDEFYTQVGRFLNRVEDRLRAPSEAVPQSA</sequence>
<feature type="region of interest" description="Disordered" evidence="1">
    <location>
        <begin position="1"/>
        <end position="44"/>
    </location>
</feature>
<proteinExistence type="predicted"/>
<keyword evidence="4" id="KW-1185">Reference proteome</keyword>
<dbReference type="EMBL" id="JABUBU010000004">
    <property type="protein sequence ID" value="MBY6366701.1"/>
    <property type="molecule type" value="Genomic_DNA"/>
</dbReference>
<evidence type="ECO:0000313" key="3">
    <source>
        <dbReference type="EMBL" id="MBY6366701.1"/>
    </source>
</evidence>
<reference evidence="3 4" key="1">
    <citation type="submission" date="2020-06" db="EMBL/GenBank/DDBJ databases">
        <title>Taxonomy, biology and ecology of Rhodococcus bacteria occurring in California pistachio and other woody hosts as revealed by genome sequence analyses.</title>
        <authorList>
            <person name="Gai Y."/>
            <person name="Riely B."/>
        </authorList>
    </citation>
    <scope>NUCLEOTIDE SEQUENCE [LARGE SCALE GENOMIC DNA]</scope>
    <source>
        <strain evidence="3 4">BP-281</strain>
    </source>
</reference>
<feature type="compositionally biased region" description="Low complexity" evidence="1">
    <location>
        <begin position="32"/>
        <end position="44"/>
    </location>
</feature>
<evidence type="ECO:0000259" key="2">
    <source>
        <dbReference type="Pfam" id="PF18726"/>
    </source>
</evidence>
<feature type="domain" description="SAV-6107-like HEPN" evidence="2">
    <location>
        <begin position="58"/>
        <end position="154"/>
    </location>
</feature>
<evidence type="ECO:0000256" key="1">
    <source>
        <dbReference type="SAM" id="MobiDB-lite"/>
    </source>
</evidence>
<accession>A0ABS7P3T3</accession>
<name>A0ABS7P3T3_9NOCA</name>
<dbReference type="InterPro" id="IPR040891">
    <property type="entry name" value="HEPN_SAV_6107"/>
</dbReference>
<feature type="compositionally biased region" description="Polar residues" evidence="1">
    <location>
        <begin position="7"/>
        <end position="17"/>
    </location>
</feature>
<protein>
    <recommendedName>
        <fullName evidence="2">SAV-6107-like HEPN domain-containing protein</fullName>
    </recommendedName>
</protein>
<evidence type="ECO:0000313" key="4">
    <source>
        <dbReference type="Proteomes" id="UP000825228"/>
    </source>
</evidence>
<dbReference type="RefSeq" id="WP_222684030.1">
    <property type="nucleotide sequence ID" value="NZ_JABUBT010000025.1"/>
</dbReference>
<dbReference type="Proteomes" id="UP000825228">
    <property type="component" value="Unassembled WGS sequence"/>
</dbReference>